<feature type="domain" description="Pyruvate carboxyltransferase" evidence="4">
    <location>
        <begin position="10"/>
        <end position="273"/>
    </location>
</feature>
<evidence type="ECO:0000259" key="4">
    <source>
        <dbReference type="PROSITE" id="PS50991"/>
    </source>
</evidence>
<accession>A0ABM8X8M0</accession>
<dbReference type="EC" id="4.1.3.26" evidence="5"/>
<keyword evidence="6" id="KW-1185">Reference proteome</keyword>
<evidence type="ECO:0000313" key="6">
    <source>
        <dbReference type="Proteomes" id="UP000701702"/>
    </source>
</evidence>
<dbReference type="Proteomes" id="UP000701702">
    <property type="component" value="Unassembled WGS sequence"/>
</dbReference>
<dbReference type="EMBL" id="CAJZAF010000018">
    <property type="protein sequence ID" value="CAG9176324.1"/>
    <property type="molecule type" value="Genomic_DNA"/>
</dbReference>
<dbReference type="RefSeq" id="WP_224003670.1">
    <property type="nucleotide sequence ID" value="NZ_CAJZAF010000018.1"/>
</dbReference>
<dbReference type="SUPFAM" id="SSF51569">
    <property type="entry name" value="Aldolase"/>
    <property type="match status" value="1"/>
</dbReference>
<keyword evidence="2" id="KW-0479">Metal-binding</keyword>
<reference evidence="5 6" key="1">
    <citation type="submission" date="2021-08" db="EMBL/GenBank/DDBJ databases">
        <authorList>
            <person name="Peeters C."/>
        </authorList>
    </citation>
    <scope>NUCLEOTIDE SEQUENCE [LARGE SCALE GENOMIC DNA]</scope>
    <source>
        <strain evidence="5 6">LMG 23994</strain>
    </source>
</reference>
<dbReference type="PANTHER" id="PTHR42738">
    <property type="entry name" value="HYDROXYMETHYLGLUTARYL-COA LYASE"/>
    <property type="match status" value="1"/>
</dbReference>
<dbReference type="GO" id="GO:0047445">
    <property type="term" value="F:3-hydroxy-3-isohexenylglutaryl-CoA lyase activity"/>
    <property type="evidence" value="ECO:0007669"/>
    <property type="project" value="UniProtKB-EC"/>
</dbReference>
<evidence type="ECO:0000256" key="2">
    <source>
        <dbReference type="ARBA" id="ARBA00022723"/>
    </source>
</evidence>
<dbReference type="Gene3D" id="3.20.20.70">
    <property type="entry name" value="Aldolase class I"/>
    <property type="match status" value="1"/>
</dbReference>
<dbReference type="PROSITE" id="PS50991">
    <property type="entry name" value="PYR_CT"/>
    <property type="match status" value="1"/>
</dbReference>
<comment type="similarity">
    <text evidence="1">Belongs to the HMG-CoA lyase family.</text>
</comment>
<comment type="caution">
    <text evidence="5">The sequence shown here is derived from an EMBL/GenBank/DDBJ whole genome shotgun (WGS) entry which is preliminary data.</text>
</comment>
<evidence type="ECO:0000256" key="1">
    <source>
        <dbReference type="ARBA" id="ARBA00009405"/>
    </source>
</evidence>
<evidence type="ECO:0000313" key="5">
    <source>
        <dbReference type="EMBL" id="CAG9176324.1"/>
    </source>
</evidence>
<sequence>MTATRSPVGVVVSEAGLCDGMESLRQRLPAAARQAWISAEAAAGVRDIEVGTLAAFGVLPQTADLSEAVAHALALPGLTVAARVPNFMGAERALAAGVHRIALPVFADEADSLRHMNRTHAQMLREVRRIAERIGAVPRQARPRLQVRLEMAFGCALTGPADEAAIARLAETLAAAGAEDIVLCDTAGCADPRQVRRLTQAVWLAVGVKGAPGIHLLNTRGLGLANALAAVEAGMTVVHASLGGLGGNVVTEDLAFLLESIGIPTGIDLDALIAARTCVAQYLPGVVLQGCTPVAGLPAGFRGQPAPSVTKPCPMASEAPK</sequence>
<keyword evidence="3 5" id="KW-0456">Lyase</keyword>
<dbReference type="InterPro" id="IPR043594">
    <property type="entry name" value="HMGL"/>
</dbReference>
<dbReference type="PANTHER" id="PTHR42738:SF7">
    <property type="entry name" value="HYDROXYMETHYLGLUTARYL-COA LYASE"/>
    <property type="match status" value="1"/>
</dbReference>
<organism evidence="5 6">
    <name type="scientific">Cupriavidus pinatubonensis</name>
    <dbReference type="NCBI Taxonomy" id="248026"/>
    <lineage>
        <taxon>Bacteria</taxon>
        <taxon>Pseudomonadati</taxon>
        <taxon>Pseudomonadota</taxon>
        <taxon>Betaproteobacteria</taxon>
        <taxon>Burkholderiales</taxon>
        <taxon>Burkholderiaceae</taxon>
        <taxon>Cupriavidus</taxon>
    </lineage>
</organism>
<name>A0ABM8X8M0_9BURK</name>
<protein>
    <submittedName>
        <fullName evidence="5">3-hydroxy-3-isohexenylglutaryl-CoA/hydroxy-methylglutaryl-CoA lyase</fullName>
        <ecNumber evidence="5">4.1.3.26</ecNumber>
    </submittedName>
</protein>
<dbReference type="InterPro" id="IPR000891">
    <property type="entry name" value="PYR_CT"/>
</dbReference>
<gene>
    <name evidence="5" type="primary">liuE_1</name>
    <name evidence="5" type="ORF">LMG23994_03368</name>
</gene>
<proteinExistence type="inferred from homology"/>
<evidence type="ECO:0000256" key="3">
    <source>
        <dbReference type="ARBA" id="ARBA00023239"/>
    </source>
</evidence>
<dbReference type="Pfam" id="PF00682">
    <property type="entry name" value="HMGL-like"/>
    <property type="match status" value="1"/>
</dbReference>
<dbReference type="InterPro" id="IPR013785">
    <property type="entry name" value="Aldolase_TIM"/>
</dbReference>